<name>A0AA35QVR5_GEOBA</name>
<dbReference type="AlphaFoldDB" id="A0AA35QVR5"/>
<evidence type="ECO:0000313" key="2">
    <source>
        <dbReference type="Proteomes" id="UP001174909"/>
    </source>
</evidence>
<gene>
    <name evidence="1" type="ORF">GBAR_LOCUS1083</name>
</gene>
<sequence length="112" mass="12881">MAQRSPERNVWRVLLWIGVQSFQRSCYYTGGGNNHCSHPECTNDPSLARKKYTPSFEFSILHSKLKEGTDPIKSAREWISQDLLVSIIYRCTCKDTTCICCYAVTLFTYVES</sequence>
<evidence type="ECO:0000313" key="1">
    <source>
        <dbReference type="EMBL" id="CAI7992710.1"/>
    </source>
</evidence>
<comment type="caution">
    <text evidence="1">The sequence shown here is derived from an EMBL/GenBank/DDBJ whole genome shotgun (WGS) entry which is preliminary data.</text>
</comment>
<protein>
    <submittedName>
        <fullName evidence="1">Uncharacterized protein</fullName>
    </submittedName>
</protein>
<organism evidence="1 2">
    <name type="scientific">Geodia barretti</name>
    <name type="common">Barrett's horny sponge</name>
    <dbReference type="NCBI Taxonomy" id="519541"/>
    <lineage>
        <taxon>Eukaryota</taxon>
        <taxon>Metazoa</taxon>
        <taxon>Porifera</taxon>
        <taxon>Demospongiae</taxon>
        <taxon>Heteroscleromorpha</taxon>
        <taxon>Tetractinellida</taxon>
        <taxon>Astrophorina</taxon>
        <taxon>Geodiidae</taxon>
        <taxon>Geodia</taxon>
    </lineage>
</organism>
<proteinExistence type="predicted"/>
<keyword evidence="2" id="KW-1185">Reference proteome</keyword>
<accession>A0AA35QVR5</accession>
<dbReference type="EMBL" id="CASHTH010000156">
    <property type="protein sequence ID" value="CAI7992710.1"/>
    <property type="molecule type" value="Genomic_DNA"/>
</dbReference>
<dbReference type="Proteomes" id="UP001174909">
    <property type="component" value="Unassembled WGS sequence"/>
</dbReference>
<reference evidence="1" key="1">
    <citation type="submission" date="2023-03" db="EMBL/GenBank/DDBJ databases">
        <authorList>
            <person name="Steffen K."/>
            <person name="Cardenas P."/>
        </authorList>
    </citation>
    <scope>NUCLEOTIDE SEQUENCE</scope>
</reference>